<dbReference type="EMBL" id="CP000023">
    <property type="protein sequence ID" value="AAV60401.1"/>
    <property type="molecule type" value="Genomic_DNA"/>
</dbReference>
<feature type="domain" description="Type I restriction modification DNA specificity" evidence="4">
    <location>
        <begin position="231"/>
        <end position="394"/>
    </location>
</feature>
<dbReference type="PANTHER" id="PTHR30408">
    <property type="entry name" value="TYPE-1 RESTRICTION ENZYME ECOKI SPECIFICITY PROTEIN"/>
    <property type="match status" value="1"/>
</dbReference>
<dbReference type="Pfam" id="PF01420">
    <property type="entry name" value="Methylase_S"/>
    <property type="match status" value="2"/>
</dbReference>
<dbReference type="Gene3D" id="3.90.220.20">
    <property type="entry name" value="DNA methylase specificity domains"/>
    <property type="match status" value="2"/>
</dbReference>
<dbReference type="CDD" id="cd17494">
    <property type="entry name" value="RMtype1_S_Sma198ORF994P-TRD2-CR2_like"/>
    <property type="match status" value="1"/>
</dbReference>
<dbReference type="Proteomes" id="UP000001170">
    <property type="component" value="Chromosome"/>
</dbReference>
<evidence type="ECO:0000313" key="5">
    <source>
        <dbReference type="EMBL" id="AAV60401.1"/>
    </source>
</evidence>
<feature type="domain" description="Type I restriction modification DNA specificity" evidence="4">
    <location>
        <begin position="48"/>
        <end position="192"/>
    </location>
</feature>
<dbReference type="GO" id="GO:0009307">
    <property type="term" value="P:DNA restriction-modification system"/>
    <property type="evidence" value="ECO:0007669"/>
    <property type="project" value="UniProtKB-KW"/>
</dbReference>
<accession>Q5M503</accession>
<organism evidence="5 6">
    <name type="scientific">Streptococcus thermophilus (strain ATCC BAA-250 / LMG 18311)</name>
    <dbReference type="NCBI Taxonomy" id="264199"/>
    <lineage>
        <taxon>Bacteria</taxon>
        <taxon>Bacillati</taxon>
        <taxon>Bacillota</taxon>
        <taxon>Bacilli</taxon>
        <taxon>Lactobacillales</taxon>
        <taxon>Streptococcaceae</taxon>
        <taxon>Streptococcus</taxon>
    </lineage>
</organism>
<protein>
    <submittedName>
        <fullName evidence="5">Type I restriction-modification system specificty subunit</fullName>
    </submittedName>
</protein>
<sequence length="406" mass="45540">MINKVTELKLKVRNKGYSGEVSRKLLKELVSLNGRIGFRGYTKNDIVERSNGVLTYSPTNIVNNKIVNYKNDTYISQDKYKESPEIMVKNNDILFVKTGSTLGKSALVRNLTEPATINPQLIVIKTIHVDSDYLAVYLLTDSIQKQVFQVKIGGAVPTLTETEIGKFVVKLPPLPEQTAIGSLFRTLDDLLASYKDNLTNYQSLKVTMLSKMFPKVGQTVPEIRLDGFEGEWENKILSEVTNITMGQSPKSENYTDNPNDYILVQGNADIKDKQVVPRLWTTEVTKMAEIGDIILTVRAPVGDIGKTDYNVVIGRGVAAIKGNDFIFYTLEKMKMTGFWNKFSTGSTFESISSNDIKEAIIQIPTLEEQKAIGAYFSNLDNLIVAHQEKISQLETLKKKLLQDMFI</sequence>
<proteinExistence type="inferred from homology"/>
<dbReference type="STRING" id="264199.stu0708"/>
<keyword evidence="2" id="KW-0680">Restriction system</keyword>
<dbReference type="GeneID" id="66898608"/>
<evidence type="ECO:0000256" key="1">
    <source>
        <dbReference type="ARBA" id="ARBA00010923"/>
    </source>
</evidence>
<dbReference type="PANTHER" id="PTHR30408:SF12">
    <property type="entry name" value="TYPE I RESTRICTION ENZYME MJAVIII SPECIFICITY SUBUNIT"/>
    <property type="match status" value="1"/>
</dbReference>
<dbReference type="SUPFAM" id="SSF116734">
    <property type="entry name" value="DNA methylase specificity domain"/>
    <property type="match status" value="2"/>
</dbReference>
<dbReference type="KEGG" id="stl:stu0708"/>
<name>Q5M503_STRT2</name>
<gene>
    <name evidence="5" type="primary">hsdS1</name>
    <name evidence="5" type="ordered locus">stu0708</name>
</gene>
<dbReference type="REBASE" id="10550">
    <property type="entry name" value="S.Sth18311ORF711P"/>
</dbReference>
<dbReference type="InterPro" id="IPR052021">
    <property type="entry name" value="Type-I_RS_S_subunit"/>
</dbReference>
<evidence type="ECO:0000313" key="6">
    <source>
        <dbReference type="Proteomes" id="UP000001170"/>
    </source>
</evidence>
<evidence type="ECO:0000256" key="3">
    <source>
        <dbReference type="ARBA" id="ARBA00023125"/>
    </source>
</evidence>
<evidence type="ECO:0000256" key="2">
    <source>
        <dbReference type="ARBA" id="ARBA00022747"/>
    </source>
</evidence>
<keyword evidence="6" id="KW-1185">Reference proteome</keyword>
<dbReference type="Gene3D" id="1.10.287.1120">
    <property type="entry name" value="Bipartite methylase S protein"/>
    <property type="match status" value="1"/>
</dbReference>
<keyword evidence="3" id="KW-0238">DNA-binding</keyword>
<dbReference type="GO" id="GO:0003677">
    <property type="term" value="F:DNA binding"/>
    <property type="evidence" value="ECO:0007669"/>
    <property type="project" value="UniProtKB-KW"/>
</dbReference>
<evidence type="ECO:0000259" key="4">
    <source>
        <dbReference type="Pfam" id="PF01420"/>
    </source>
</evidence>
<dbReference type="PATRIC" id="fig|264199.4.peg.715"/>
<dbReference type="HOGENOM" id="CLU_021095_0_2_9"/>
<dbReference type="eggNOG" id="COG0732">
    <property type="taxonomic scope" value="Bacteria"/>
</dbReference>
<dbReference type="InterPro" id="IPR044946">
    <property type="entry name" value="Restrct_endonuc_typeI_TRD_sf"/>
</dbReference>
<dbReference type="InterPro" id="IPR000055">
    <property type="entry name" value="Restrct_endonuc_typeI_TRD"/>
</dbReference>
<reference evidence="5 6" key="1">
    <citation type="journal article" date="2004" name="Nat. Biotechnol.">
        <title>Complete sequence and comparative genome analysis of the dairy bacterium Streptococcus thermophilus.</title>
        <authorList>
            <person name="Bolotin A."/>
            <person name="Quinquis B."/>
            <person name="Renault P."/>
            <person name="Sorokin A."/>
            <person name="Ehrlich S.D."/>
            <person name="Kulakauskas S."/>
            <person name="Lapidus A."/>
            <person name="Goltsman E."/>
            <person name="Mazur M."/>
            <person name="Pusch G.D."/>
            <person name="Fonstein M."/>
            <person name="Overbeek R."/>
            <person name="Kyprides N."/>
            <person name="Purnelle B."/>
            <person name="Prozzi D."/>
            <person name="Ngui K."/>
            <person name="Masuy D."/>
            <person name="Hancy F."/>
            <person name="Burteau S."/>
            <person name="Boutry M."/>
            <person name="Delcour J."/>
            <person name="Goffeau A."/>
            <person name="Hols P."/>
        </authorList>
    </citation>
    <scope>NUCLEOTIDE SEQUENCE [LARGE SCALE GENOMIC DNA]</scope>
    <source>
        <strain evidence="6">ATCC BAA-250 / LMG 18311</strain>
    </source>
</reference>
<dbReference type="AlphaFoldDB" id="Q5M503"/>
<dbReference type="RefSeq" id="WP_011225756.1">
    <property type="nucleotide sequence ID" value="NC_006448.1"/>
</dbReference>
<comment type="similarity">
    <text evidence="1">Belongs to the type-I restriction system S methylase family.</text>
</comment>